<feature type="region of interest" description="Disordered" evidence="1">
    <location>
        <begin position="1"/>
        <end position="29"/>
    </location>
</feature>
<name>A0A0C9WZA7_9AGAR</name>
<sequence>MAMAESNGRPQHPDQNSSDGRGGEVPRTHNTSGLRYIYYRLYTKDGPIRSNNPIYANDQFISRTLPKFVTPPRTALALKKYLCKIEGLSGPTSSTTLFESLASQTAVEESFRFAVREYSGPGVSEDDPMVLVVGVEDAEKRSASTAQSDGLPEAVLPEPRYVYYSLYDDVGVLASKMSFDSDDSSLGRIESLSIPPPQTVSSLSFQVTKAEGFVTRTVQLYQDMDGEVPMTDNDHLPLQAQAYPGHLEDEPIMIVCGQESSGKAEASQVLTPLSAVDSSLLMRITGKIPFDPNKTVQADWLPFKRGEIMYTDGIKTSGFIRGNIPIAVTLR</sequence>
<organism evidence="2 3">
    <name type="scientific">Laccaria amethystina LaAM-08-1</name>
    <dbReference type="NCBI Taxonomy" id="1095629"/>
    <lineage>
        <taxon>Eukaryota</taxon>
        <taxon>Fungi</taxon>
        <taxon>Dikarya</taxon>
        <taxon>Basidiomycota</taxon>
        <taxon>Agaricomycotina</taxon>
        <taxon>Agaricomycetes</taxon>
        <taxon>Agaricomycetidae</taxon>
        <taxon>Agaricales</taxon>
        <taxon>Agaricineae</taxon>
        <taxon>Hydnangiaceae</taxon>
        <taxon>Laccaria</taxon>
    </lineage>
</organism>
<proteinExistence type="predicted"/>
<reference evidence="2 3" key="1">
    <citation type="submission" date="2014-04" db="EMBL/GenBank/DDBJ databases">
        <authorList>
            <consortium name="DOE Joint Genome Institute"/>
            <person name="Kuo A."/>
            <person name="Kohler A."/>
            <person name="Nagy L.G."/>
            <person name="Floudas D."/>
            <person name="Copeland A."/>
            <person name="Barry K.W."/>
            <person name="Cichocki N."/>
            <person name="Veneault-Fourrey C."/>
            <person name="LaButti K."/>
            <person name="Lindquist E.A."/>
            <person name="Lipzen A."/>
            <person name="Lundell T."/>
            <person name="Morin E."/>
            <person name="Murat C."/>
            <person name="Sun H."/>
            <person name="Tunlid A."/>
            <person name="Henrissat B."/>
            <person name="Grigoriev I.V."/>
            <person name="Hibbett D.S."/>
            <person name="Martin F."/>
            <person name="Nordberg H.P."/>
            <person name="Cantor M.N."/>
            <person name="Hua S.X."/>
        </authorList>
    </citation>
    <scope>NUCLEOTIDE SEQUENCE [LARGE SCALE GENOMIC DNA]</scope>
    <source>
        <strain evidence="2 3">LaAM-08-1</strain>
    </source>
</reference>
<evidence type="ECO:0000313" key="3">
    <source>
        <dbReference type="Proteomes" id="UP000054477"/>
    </source>
</evidence>
<dbReference type="AlphaFoldDB" id="A0A0C9WZA7"/>
<dbReference type="EMBL" id="KN839134">
    <property type="protein sequence ID" value="KIJ90661.1"/>
    <property type="molecule type" value="Genomic_DNA"/>
</dbReference>
<evidence type="ECO:0000256" key="1">
    <source>
        <dbReference type="SAM" id="MobiDB-lite"/>
    </source>
</evidence>
<dbReference type="Proteomes" id="UP000054477">
    <property type="component" value="Unassembled WGS sequence"/>
</dbReference>
<protein>
    <submittedName>
        <fullName evidence="2">Uncharacterized protein</fullName>
    </submittedName>
</protein>
<gene>
    <name evidence="2" type="ORF">K443DRAFT_686616</name>
</gene>
<dbReference type="HOGENOM" id="CLU_033651_2_1_1"/>
<reference evidence="3" key="2">
    <citation type="submission" date="2015-01" db="EMBL/GenBank/DDBJ databases">
        <title>Evolutionary Origins and Diversification of the Mycorrhizal Mutualists.</title>
        <authorList>
            <consortium name="DOE Joint Genome Institute"/>
            <consortium name="Mycorrhizal Genomics Consortium"/>
            <person name="Kohler A."/>
            <person name="Kuo A."/>
            <person name="Nagy L.G."/>
            <person name="Floudas D."/>
            <person name="Copeland A."/>
            <person name="Barry K.W."/>
            <person name="Cichocki N."/>
            <person name="Veneault-Fourrey C."/>
            <person name="LaButti K."/>
            <person name="Lindquist E.A."/>
            <person name="Lipzen A."/>
            <person name="Lundell T."/>
            <person name="Morin E."/>
            <person name="Murat C."/>
            <person name="Riley R."/>
            <person name="Ohm R."/>
            <person name="Sun H."/>
            <person name="Tunlid A."/>
            <person name="Henrissat B."/>
            <person name="Grigoriev I.V."/>
            <person name="Hibbett D.S."/>
            <person name="Martin F."/>
        </authorList>
    </citation>
    <scope>NUCLEOTIDE SEQUENCE [LARGE SCALE GENOMIC DNA]</scope>
    <source>
        <strain evidence="3">LaAM-08-1</strain>
    </source>
</reference>
<dbReference type="OrthoDB" id="2995174at2759"/>
<keyword evidence="3" id="KW-1185">Reference proteome</keyword>
<evidence type="ECO:0000313" key="2">
    <source>
        <dbReference type="EMBL" id="KIJ90661.1"/>
    </source>
</evidence>
<accession>A0A0C9WZA7</accession>